<dbReference type="RefSeq" id="WP_206290970.1">
    <property type="nucleotide sequence ID" value="NZ_CP063458.1"/>
</dbReference>
<gene>
    <name evidence="1" type="ORF">IPV69_17265</name>
</gene>
<evidence type="ECO:0000313" key="1">
    <source>
        <dbReference type="EMBL" id="QOV88007.1"/>
    </source>
</evidence>
<name>A0A7M2WR46_9BACT</name>
<dbReference type="InterPro" id="IPR010620">
    <property type="entry name" value="SBBP_repeat"/>
</dbReference>
<proteinExistence type="predicted"/>
<dbReference type="Pfam" id="PF06739">
    <property type="entry name" value="SBBP"/>
    <property type="match status" value="2"/>
</dbReference>
<dbReference type="Proteomes" id="UP000593765">
    <property type="component" value="Chromosome"/>
</dbReference>
<reference evidence="1 2" key="1">
    <citation type="submission" date="2020-10" db="EMBL/GenBank/DDBJ databases">
        <title>Wide distribution of Phycisphaera-like planctomycetes from WD2101 soil group in peatlands and genome analysis of the first cultivated representative.</title>
        <authorList>
            <person name="Dedysh S.N."/>
            <person name="Beletsky A.V."/>
            <person name="Ivanova A."/>
            <person name="Kulichevskaya I.S."/>
            <person name="Suzina N.E."/>
            <person name="Philippov D.A."/>
            <person name="Rakitin A.L."/>
            <person name="Mardanov A.V."/>
            <person name="Ravin N.V."/>
        </authorList>
    </citation>
    <scope>NUCLEOTIDE SEQUENCE [LARGE SCALE GENOMIC DNA]</scope>
    <source>
        <strain evidence="1 2">M1803</strain>
    </source>
</reference>
<dbReference type="InterPro" id="IPR011042">
    <property type="entry name" value="6-blade_b-propeller_TolB-like"/>
</dbReference>
<dbReference type="PANTHER" id="PTHR35580">
    <property type="entry name" value="CELL SURFACE GLYCOPROTEIN (S-LAYER PROTEIN)-LIKE PROTEIN"/>
    <property type="match status" value="1"/>
</dbReference>
<dbReference type="Gene3D" id="2.120.10.30">
    <property type="entry name" value="TolB, C-terminal domain"/>
    <property type="match status" value="1"/>
</dbReference>
<keyword evidence="2" id="KW-1185">Reference proteome</keyword>
<dbReference type="AlphaFoldDB" id="A0A7M2WR46"/>
<dbReference type="SUPFAM" id="SSF63829">
    <property type="entry name" value="Calcium-dependent phosphotriesterase"/>
    <property type="match status" value="3"/>
</dbReference>
<evidence type="ECO:0000313" key="2">
    <source>
        <dbReference type="Proteomes" id="UP000593765"/>
    </source>
</evidence>
<protein>
    <submittedName>
        <fullName evidence="1">SBBP repeat-containing protein</fullName>
    </submittedName>
</protein>
<sequence>MQPRLKSEATSICPVDSEPNAVLAAAVRPLLETLENRLLMDGEFGSLVTRGTVGNDTANAATYDLDGNGVVAGSFTGIVDFSPGGVNVFLDATSGSGYVAKYNTAGNMVWVRQLGGSVSDVAVDKNGNILVTGSFSGTKDFDTSAGVTNLTSAGFEDIYIVKFNSEGSLQWARRVGGAGFSDFGNTVGVDHVGNVFVGGSFAGTVDFDPGPSTVNKTATLTDGFVLKLTSNGNYSRVSQLAGNGSEYVNDLAVDDTGTVYAAGRFDKTADFNPGSGTTNLVADNTYGTNYDGFVWKIKSNGTLGFAKKFGGGFWDEGNAIAIDAIGNSYVTGKFTYSAKFNGAGGTLSAFGNSGSDIFVAKYNSEGAYQWAKKLGGGEADEAGLDIAVDGGRNVYVTGYFRGLVTLHPSGFSLASSAGGSDAFVSVLSTDGGFHHAVSYGGTGNDQGRAIAVDALRGNIWVGGSFANTVDFNPKAGVQNASSNGGTDLYLLRLQRTASPLEWAFSTGFGVSEDEGRQIAVDSNGYIYVAGLVRGAPDLDPSAGFAGYGPIGSGADVFVAKFAPDGTYMWSRVATHRENPDWSLGDEKIGGLAVDGFGNVVVVGTFLTTGVNKLDFPNTSEDLQSTDNRTDGFIWKLNTNGGHVFARKFGGENIETADAVAVDSSGNIYVTGMFDYSVQWGPGAGQIIESSNFSLGDYASDDVWVAKYNSSGTIQWVKGSGSGDDDRPTGIAVDSTNGQVYVTGTFKGEFFHSNHMSYYSATVSRKGTLDSFVAKYATSNGNTNQVVGLGGTGATTAKAIDVDASGNTWVGGEFTLTTDFDPSAGIVNRTSAGGKDAFLVKLSSAGAHLFSAKAGAALDDTVNALDVGTDGSVNAVGTFRNNVDFNPSTLHSATLNGGAISSFAWKLNDAGAFRAIHKFGATANDIAVDAAGVAHVVGTFSSFAGSDFDPGAATNFPLTAGSSDIFVMKFNPGTTPSTPSFGQTEVFGNAAITGGIDASELVTSLDR</sequence>
<accession>A0A7M2WR46</accession>
<dbReference type="EMBL" id="CP063458">
    <property type="protein sequence ID" value="QOV88007.1"/>
    <property type="molecule type" value="Genomic_DNA"/>
</dbReference>
<dbReference type="PANTHER" id="PTHR35580:SF1">
    <property type="entry name" value="PHYTASE-LIKE DOMAIN-CONTAINING PROTEIN"/>
    <property type="match status" value="1"/>
</dbReference>
<dbReference type="KEGG" id="hbs:IPV69_17265"/>
<dbReference type="InterPro" id="IPR052918">
    <property type="entry name" value="Motility_Chemotaxis_Reg"/>
</dbReference>
<organism evidence="1 2">
    <name type="scientific">Humisphaera borealis</name>
    <dbReference type="NCBI Taxonomy" id="2807512"/>
    <lineage>
        <taxon>Bacteria</taxon>
        <taxon>Pseudomonadati</taxon>
        <taxon>Planctomycetota</taxon>
        <taxon>Phycisphaerae</taxon>
        <taxon>Tepidisphaerales</taxon>
        <taxon>Tepidisphaeraceae</taxon>
        <taxon>Humisphaera</taxon>
    </lineage>
</organism>